<reference evidence="2" key="1">
    <citation type="journal article" date="2023" name="Nat. Plants">
        <title>Single-cell RNA sequencing provides a high-resolution roadmap for understanding the multicellular compartmentation of specialized metabolism.</title>
        <authorList>
            <person name="Sun S."/>
            <person name="Shen X."/>
            <person name="Li Y."/>
            <person name="Li Y."/>
            <person name="Wang S."/>
            <person name="Li R."/>
            <person name="Zhang H."/>
            <person name="Shen G."/>
            <person name="Guo B."/>
            <person name="Wei J."/>
            <person name="Xu J."/>
            <person name="St-Pierre B."/>
            <person name="Chen S."/>
            <person name="Sun C."/>
        </authorList>
    </citation>
    <scope>NUCLEOTIDE SEQUENCE [LARGE SCALE GENOMIC DNA]</scope>
</reference>
<evidence type="ECO:0000313" key="2">
    <source>
        <dbReference type="Proteomes" id="UP001060085"/>
    </source>
</evidence>
<dbReference type="Proteomes" id="UP001060085">
    <property type="component" value="Linkage Group LG06"/>
</dbReference>
<keyword evidence="2" id="KW-1185">Reference proteome</keyword>
<name>A0ACC0AGZ6_CATRO</name>
<organism evidence="1 2">
    <name type="scientific">Catharanthus roseus</name>
    <name type="common">Madagascar periwinkle</name>
    <name type="synonym">Vinca rosea</name>
    <dbReference type="NCBI Taxonomy" id="4058"/>
    <lineage>
        <taxon>Eukaryota</taxon>
        <taxon>Viridiplantae</taxon>
        <taxon>Streptophyta</taxon>
        <taxon>Embryophyta</taxon>
        <taxon>Tracheophyta</taxon>
        <taxon>Spermatophyta</taxon>
        <taxon>Magnoliopsida</taxon>
        <taxon>eudicotyledons</taxon>
        <taxon>Gunneridae</taxon>
        <taxon>Pentapetalae</taxon>
        <taxon>asterids</taxon>
        <taxon>lamiids</taxon>
        <taxon>Gentianales</taxon>
        <taxon>Apocynaceae</taxon>
        <taxon>Rauvolfioideae</taxon>
        <taxon>Vinceae</taxon>
        <taxon>Catharanthinae</taxon>
        <taxon>Catharanthus</taxon>
    </lineage>
</organism>
<gene>
    <name evidence="1" type="ORF">M9H77_28222</name>
</gene>
<comment type="caution">
    <text evidence="1">The sequence shown here is derived from an EMBL/GenBank/DDBJ whole genome shotgun (WGS) entry which is preliminary data.</text>
</comment>
<proteinExistence type="predicted"/>
<dbReference type="EMBL" id="CM044706">
    <property type="protein sequence ID" value="KAI5659429.1"/>
    <property type="molecule type" value="Genomic_DNA"/>
</dbReference>
<protein>
    <submittedName>
        <fullName evidence="1">Uncharacterized protein</fullName>
    </submittedName>
</protein>
<sequence>MGVITRRPFYPPFLFAICAKRLSALTQGVVETQTIHAARMRVNGSEISHLFFAEHSLLFAQGSVEEGKDGIRSLYWKYGDSMFQQKQDGEMGFRELEVFNYFLLANQGWRIITNPNSLVARVLKGNNKNLETTAARCFIMCKRQGRNHKNPSCLIEEDDEIIWYYAKDSEFSVRTAYHMGLNFMRRGSGSKLEAGASNATPNLGKEYKGVLQQAKTRRDFVWNLINEKGDETIEMFEKKIEKCHTSTDIPDLTLDPERLGLGPCFTIRVWIWVWEYPQGLDPFTPLIMASMEARLHGIVDASHVEIMFMCSQVAGKEQWSVSLGTIDLPFEAVD</sequence>
<evidence type="ECO:0000313" key="1">
    <source>
        <dbReference type="EMBL" id="KAI5659429.1"/>
    </source>
</evidence>
<accession>A0ACC0AGZ6</accession>